<comment type="similarity">
    <text evidence="11">Belongs to the histidinol dehydrogenase family.</text>
</comment>
<evidence type="ECO:0000256" key="8">
    <source>
        <dbReference type="ARBA" id="ARBA00023027"/>
    </source>
</evidence>
<dbReference type="FunFam" id="3.40.50.1980:FF:000019">
    <property type="entry name" value="Histidinol dehydrogenase, chloroplastic"/>
    <property type="match status" value="1"/>
</dbReference>
<dbReference type="AlphaFoldDB" id="A0A699GPG4"/>
<dbReference type="UniPathway" id="UPA00031">
    <property type="reaction ID" value="UER00014"/>
</dbReference>
<evidence type="ECO:0000256" key="1">
    <source>
        <dbReference type="ARBA" id="ARBA00001947"/>
    </source>
</evidence>
<accession>A0A699GPG4</accession>
<dbReference type="GO" id="GO:0051287">
    <property type="term" value="F:NAD binding"/>
    <property type="evidence" value="ECO:0007669"/>
    <property type="project" value="InterPro"/>
</dbReference>
<name>A0A699GPG4_TANCI</name>
<evidence type="ECO:0000256" key="2">
    <source>
        <dbReference type="ARBA" id="ARBA00004940"/>
    </source>
</evidence>
<organism evidence="12">
    <name type="scientific">Tanacetum cinerariifolium</name>
    <name type="common">Dalmatian daisy</name>
    <name type="synonym">Chrysanthemum cinerariifolium</name>
    <dbReference type="NCBI Taxonomy" id="118510"/>
    <lineage>
        <taxon>Eukaryota</taxon>
        <taxon>Viridiplantae</taxon>
        <taxon>Streptophyta</taxon>
        <taxon>Embryophyta</taxon>
        <taxon>Tracheophyta</taxon>
        <taxon>Spermatophyta</taxon>
        <taxon>Magnoliopsida</taxon>
        <taxon>eudicotyledons</taxon>
        <taxon>Gunneridae</taxon>
        <taxon>Pentapetalae</taxon>
        <taxon>asterids</taxon>
        <taxon>campanulids</taxon>
        <taxon>Asterales</taxon>
        <taxon>Asteraceae</taxon>
        <taxon>Asteroideae</taxon>
        <taxon>Anthemideae</taxon>
        <taxon>Anthemidinae</taxon>
        <taxon>Tanacetum</taxon>
    </lineage>
</organism>
<evidence type="ECO:0000256" key="5">
    <source>
        <dbReference type="ARBA" id="ARBA00022723"/>
    </source>
</evidence>
<gene>
    <name evidence="12" type="ORF">Tci_138247</name>
</gene>
<dbReference type="FunFam" id="1.20.5.1300:FF:000002">
    <property type="entry name" value="Histidinol dehydrogenase, chloroplastic"/>
    <property type="match status" value="1"/>
</dbReference>
<dbReference type="PROSITE" id="PS00611">
    <property type="entry name" value="HISOL_DEHYDROGENASE"/>
    <property type="match status" value="1"/>
</dbReference>
<dbReference type="Gene3D" id="3.40.50.1980">
    <property type="entry name" value="Nitrogenase molybdenum iron protein domain"/>
    <property type="match status" value="2"/>
</dbReference>
<dbReference type="FunFam" id="3.40.50.1980:FF:000001">
    <property type="entry name" value="Histidinol dehydrogenase"/>
    <property type="match status" value="1"/>
</dbReference>
<comment type="caution">
    <text evidence="12">The sequence shown here is derived from an EMBL/GenBank/DDBJ whole genome shotgun (WGS) entry which is preliminary data.</text>
</comment>
<comment type="cofactor">
    <cofactor evidence="1">
        <name>Zn(2+)</name>
        <dbReference type="ChEBI" id="CHEBI:29105"/>
    </cofactor>
</comment>
<keyword evidence="6" id="KW-0862">Zinc</keyword>
<reference evidence="12" key="1">
    <citation type="journal article" date="2019" name="Sci. Rep.">
        <title>Draft genome of Tanacetum cinerariifolium, the natural source of mosquito coil.</title>
        <authorList>
            <person name="Yamashiro T."/>
            <person name="Shiraishi A."/>
            <person name="Satake H."/>
            <person name="Nakayama K."/>
        </authorList>
    </citation>
    <scope>NUCLEOTIDE SEQUENCE</scope>
</reference>
<dbReference type="GO" id="GO:0000105">
    <property type="term" value="P:L-histidine biosynthetic process"/>
    <property type="evidence" value="ECO:0007669"/>
    <property type="project" value="UniProtKB-UniPathway"/>
</dbReference>
<keyword evidence="5" id="KW-0479">Metal-binding</keyword>
<dbReference type="NCBIfam" id="TIGR00069">
    <property type="entry name" value="hisD"/>
    <property type="match status" value="1"/>
</dbReference>
<dbReference type="InterPro" id="IPR016161">
    <property type="entry name" value="Ald_DH/histidinol_DH"/>
</dbReference>
<dbReference type="Pfam" id="PF00815">
    <property type="entry name" value="Histidinol_dh"/>
    <property type="match status" value="1"/>
</dbReference>
<dbReference type="PANTHER" id="PTHR21256">
    <property type="entry name" value="HISTIDINOL DEHYDROGENASE HDH"/>
    <property type="match status" value="1"/>
</dbReference>
<dbReference type="PRINTS" id="PR00083">
    <property type="entry name" value="HOLDHDRGNASE"/>
</dbReference>
<sequence length="528" mass="57330">MYKPHKNTLTAPPNSLVTLSLSPLRRHRSLTVAHSGHRVYSIFAYTLINNLSQLVFTQTSSSPRFRSVASRKLLFNARRSFLPVRLSTTVTCAMKSYKLSDLTTTEVDNLKARPRIDFSSIFSTVQPIVDDVRNRGDAAVKDYTSRFDKVELEKIIENVSDLPDPELDEAVRESFDVAYSNIYAFHAAQKPVEKVVENMEGVRCKRVARSISSVGLYVPGGTAVLPSTALMLAIPAQIAGCKTVVLATPPSSDGSICKEVLYCAKKAGVTHILKAGGAQAISAMAWGTASCPKAEKIYGPGNQYVTAAKMILQNSEAMVSIDMPAGPSEVLVIADKYASPVHIAADLLSQAEHGPDSQVVLVIAGDGVDINAIEEEITKQCNSLPRGEFALKALSHSFTVFARDMVEAVAFSNLYAPEHLIINVKDAEKWESFIENAGSVFLGQWTPESVGDYASGTNHVLPTYGYARMYSGVSLDSFLKYITIQSLTEEGLAKLGPHVATMAEVEGLDAHKRAVTLRLQDIKARQAA</sequence>
<dbReference type="EMBL" id="BKCJ010030291">
    <property type="protein sequence ID" value="GEV66270.1"/>
    <property type="molecule type" value="Genomic_DNA"/>
</dbReference>
<dbReference type="GO" id="GO:0004399">
    <property type="term" value="F:histidinol dehydrogenase activity"/>
    <property type="evidence" value="ECO:0007669"/>
    <property type="project" value="UniProtKB-EC"/>
</dbReference>
<dbReference type="GO" id="GO:0046872">
    <property type="term" value="F:metal ion binding"/>
    <property type="evidence" value="ECO:0007669"/>
    <property type="project" value="UniProtKB-KW"/>
</dbReference>
<evidence type="ECO:0000256" key="11">
    <source>
        <dbReference type="RuleBase" id="RU004175"/>
    </source>
</evidence>
<dbReference type="PANTHER" id="PTHR21256:SF2">
    <property type="entry name" value="HISTIDINE BIOSYNTHESIS TRIFUNCTIONAL PROTEIN"/>
    <property type="match status" value="1"/>
</dbReference>
<keyword evidence="7" id="KW-0560">Oxidoreductase</keyword>
<dbReference type="InterPro" id="IPR012131">
    <property type="entry name" value="Hstdl_DH"/>
</dbReference>
<evidence type="ECO:0000256" key="7">
    <source>
        <dbReference type="ARBA" id="ARBA00023002"/>
    </source>
</evidence>
<evidence type="ECO:0000256" key="4">
    <source>
        <dbReference type="ARBA" id="ARBA00022605"/>
    </source>
</evidence>
<evidence type="ECO:0000256" key="10">
    <source>
        <dbReference type="ARBA" id="ARBA00049489"/>
    </source>
</evidence>
<evidence type="ECO:0000256" key="3">
    <source>
        <dbReference type="ARBA" id="ARBA00012965"/>
    </source>
</evidence>
<comment type="catalytic activity">
    <reaction evidence="10">
        <text>L-histidinol + 2 NAD(+) + H2O = L-histidine + 2 NADH + 3 H(+)</text>
        <dbReference type="Rhea" id="RHEA:20641"/>
        <dbReference type="ChEBI" id="CHEBI:15377"/>
        <dbReference type="ChEBI" id="CHEBI:15378"/>
        <dbReference type="ChEBI" id="CHEBI:57540"/>
        <dbReference type="ChEBI" id="CHEBI:57595"/>
        <dbReference type="ChEBI" id="CHEBI:57699"/>
        <dbReference type="ChEBI" id="CHEBI:57945"/>
        <dbReference type="EC" id="1.1.1.23"/>
    </reaction>
</comment>
<dbReference type="Gene3D" id="1.20.5.1300">
    <property type="match status" value="1"/>
</dbReference>
<evidence type="ECO:0000256" key="6">
    <source>
        <dbReference type="ARBA" id="ARBA00022833"/>
    </source>
</evidence>
<protein>
    <recommendedName>
        <fullName evidence="3">histidinol dehydrogenase</fullName>
        <ecNumber evidence="3">1.1.1.23</ecNumber>
    </recommendedName>
</protein>
<keyword evidence="9" id="KW-0368">Histidine biosynthesis</keyword>
<dbReference type="GO" id="GO:0005829">
    <property type="term" value="C:cytosol"/>
    <property type="evidence" value="ECO:0007669"/>
    <property type="project" value="TreeGrafter"/>
</dbReference>
<dbReference type="EC" id="1.1.1.23" evidence="3"/>
<evidence type="ECO:0000256" key="9">
    <source>
        <dbReference type="ARBA" id="ARBA00023102"/>
    </source>
</evidence>
<keyword evidence="4" id="KW-0028">Amino-acid biosynthesis</keyword>
<dbReference type="SUPFAM" id="SSF53720">
    <property type="entry name" value="ALDH-like"/>
    <property type="match status" value="1"/>
</dbReference>
<proteinExistence type="inferred from homology"/>
<keyword evidence="8" id="KW-0520">NAD</keyword>
<dbReference type="HAMAP" id="MF_01024">
    <property type="entry name" value="HisD"/>
    <property type="match status" value="1"/>
</dbReference>
<dbReference type="InterPro" id="IPR001692">
    <property type="entry name" value="Histidinol_DH_CS"/>
</dbReference>
<dbReference type="CDD" id="cd06572">
    <property type="entry name" value="Histidinol_dh"/>
    <property type="match status" value="1"/>
</dbReference>
<comment type="pathway">
    <text evidence="2">Amino-acid biosynthesis; L-histidine biosynthesis; L-histidine from 5-phospho-alpha-D-ribose 1-diphosphate: step 9/9.</text>
</comment>
<evidence type="ECO:0000313" key="12">
    <source>
        <dbReference type="EMBL" id="GEV66270.1"/>
    </source>
</evidence>
<dbReference type="GO" id="GO:0009570">
    <property type="term" value="C:chloroplast stroma"/>
    <property type="evidence" value="ECO:0007669"/>
    <property type="project" value="TreeGrafter"/>
</dbReference>